<dbReference type="PANTHER" id="PTHR33640:SF3">
    <property type="entry name" value="DUF4408 DOMAIN-CONTAINING PROTEIN"/>
    <property type="match status" value="1"/>
</dbReference>
<dbReference type="OrthoDB" id="1916829at2759"/>
<dbReference type="EMBL" id="KK198761">
    <property type="protein sequence ID" value="KCW56719.1"/>
    <property type="molecule type" value="Genomic_DNA"/>
</dbReference>
<dbReference type="Gramene" id="KCW56719">
    <property type="protein sequence ID" value="KCW56719"/>
    <property type="gene ID" value="EUGRSUZ_I02410"/>
</dbReference>
<feature type="transmembrane region" description="Helical" evidence="2">
    <location>
        <begin position="21"/>
        <end position="43"/>
    </location>
</feature>
<dbReference type="InParanoid" id="A0A059ASH0"/>
<sequence length="252" mass="27915">MDTAGSDRKPEKQTTGLSSYFRFNVVLTAFRLLEVGLALFFLLRVSARVPFALKLSCEYSCLLLGFMARPLFVFILCNVIIAALLTKPGRFCARRPPADDDGGGAAEELYEEIVKISESRARPVLPLFREAEEVVYEDKEIISEVSTGARAGGGGVGAVDFEEEVAEEEDEEEDEECRGGRWPPQAEKRPRTARSSGDSWESSRADYNGGGCGGDDDEELSNEEFQRAIDAFIAKQLRFRQEESLAIVLQSH</sequence>
<dbReference type="KEGG" id="egr:104419712"/>
<accession>A0A059ASH0</accession>
<evidence type="ECO:0000256" key="1">
    <source>
        <dbReference type="SAM" id="MobiDB-lite"/>
    </source>
</evidence>
<protein>
    <recommendedName>
        <fullName evidence="4">DUF4408 domain-containing protein</fullName>
    </recommendedName>
</protein>
<evidence type="ECO:0000313" key="3">
    <source>
        <dbReference type="EMBL" id="KCW56719.1"/>
    </source>
</evidence>
<keyword evidence="2" id="KW-1133">Transmembrane helix</keyword>
<evidence type="ECO:0000256" key="2">
    <source>
        <dbReference type="SAM" id="Phobius"/>
    </source>
</evidence>
<feature type="region of interest" description="Disordered" evidence="1">
    <location>
        <begin position="163"/>
        <end position="222"/>
    </location>
</feature>
<keyword evidence="2" id="KW-0812">Transmembrane</keyword>
<dbReference type="eggNOG" id="ENOG502S18U">
    <property type="taxonomic scope" value="Eukaryota"/>
</dbReference>
<reference evidence="3" key="1">
    <citation type="submission" date="2013-07" db="EMBL/GenBank/DDBJ databases">
        <title>The genome of Eucalyptus grandis.</title>
        <authorList>
            <person name="Schmutz J."/>
            <person name="Hayes R."/>
            <person name="Myburg A."/>
            <person name="Tuskan G."/>
            <person name="Grattapaglia D."/>
            <person name="Rokhsar D.S."/>
        </authorList>
    </citation>
    <scope>NUCLEOTIDE SEQUENCE</scope>
    <source>
        <tissue evidence="3">Leaf extractions</tissue>
    </source>
</reference>
<dbReference type="AlphaFoldDB" id="A0A059ASH0"/>
<evidence type="ECO:0008006" key="4">
    <source>
        <dbReference type="Google" id="ProtNLM"/>
    </source>
</evidence>
<dbReference type="PANTHER" id="PTHR33640">
    <property type="entry name" value="TRANSMEMBRANE PROTEIN"/>
    <property type="match status" value="1"/>
</dbReference>
<feature type="compositionally biased region" description="Polar residues" evidence="1">
    <location>
        <begin position="193"/>
        <end position="202"/>
    </location>
</feature>
<feature type="transmembrane region" description="Helical" evidence="2">
    <location>
        <begin position="63"/>
        <end position="85"/>
    </location>
</feature>
<gene>
    <name evidence="3" type="ORF">EUGRSUZ_I02410</name>
</gene>
<proteinExistence type="predicted"/>
<feature type="compositionally biased region" description="Acidic residues" evidence="1">
    <location>
        <begin position="163"/>
        <end position="176"/>
    </location>
</feature>
<dbReference type="STRING" id="71139.A0A059ASH0"/>
<keyword evidence="2" id="KW-0472">Membrane</keyword>
<organism evidence="3">
    <name type="scientific">Eucalyptus grandis</name>
    <name type="common">Flooded gum</name>
    <dbReference type="NCBI Taxonomy" id="71139"/>
    <lineage>
        <taxon>Eukaryota</taxon>
        <taxon>Viridiplantae</taxon>
        <taxon>Streptophyta</taxon>
        <taxon>Embryophyta</taxon>
        <taxon>Tracheophyta</taxon>
        <taxon>Spermatophyta</taxon>
        <taxon>Magnoliopsida</taxon>
        <taxon>eudicotyledons</taxon>
        <taxon>Gunneridae</taxon>
        <taxon>Pentapetalae</taxon>
        <taxon>rosids</taxon>
        <taxon>malvids</taxon>
        <taxon>Myrtales</taxon>
        <taxon>Myrtaceae</taxon>
        <taxon>Myrtoideae</taxon>
        <taxon>Eucalypteae</taxon>
        <taxon>Eucalyptus</taxon>
    </lineage>
</organism>
<name>A0A059ASH0_EUCGR</name>